<evidence type="ECO:0008006" key="4">
    <source>
        <dbReference type="Google" id="ProtNLM"/>
    </source>
</evidence>
<organism evidence="2 3">
    <name type="scientific">Diaporthe vaccinii</name>
    <dbReference type="NCBI Taxonomy" id="105482"/>
    <lineage>
        <taxon>Eukaryota</taxon>
        <taxon>Fungi</taxon>
        <taxon>Dikarya</taxon>
        <taxon>Ascomycota</taxon>
        <taxon>Pezizomycotina</taxon>
        <taxon>Sordariomycetes</taxon>
        <taxon>Sordariomycetidae</taxon>
        <taxon>Diaporthales</taxon>
        <taxon>Diaporthaceae</taxon>
        <taxon>Diaporthe</taxon>
        <taxon>Diaporthe eres species complex</taxon>
    </lineage>
</organism>
<protein>
    <recommendedName>
        <fullName evidence="4">Protein CAP22</fullName>
    </recommendedName>
</protein>
<evidence type="ECO:0000313" key="2">
    <source>
        <dbReference type="EMBL" id="KAL2280246.1"/>
    </source>
</evidence>
<dbReference type="EMBL" id="JBAWTH010000068">
    <property type="protein sequence ID" value="KAL2280246.1"/>
    <property type="molecule type" value="Genomic_DNA"/>
</dbReference>
<gene>
    <name evidence="2" type="ORF">FJTKL_12699</name>
</gene>
<feature type="signal peptide" evidence="1">
    <location>
        <begin position="1"/>
        <end position="19"/>
    </location>
</feature>
<reference evidence="2 3" key="1">
    <citation type="submission" date="2024-03" db="EMBL/GenBank/DDBJ databases">
        <title>A high-quality draft genome sequence of Diaporthe vaccinii, a causative agent of upright dieback and viscid rot disease in cranberry plants.</title>
        <authorList>
            <person name="Sarrasin M."/>
            <person name="Lang B.F."/>
            <person name="Burger G."/>
        </authorList>
    </citation>
    <scope>NUCLEOTIDE SEQUENCE [LARGE SCALE GENOMIC DNA]</scope>
    <source>
        <strain evidence="2 3">IS7</strain>
    </source>
</reference>
<keyword evidence="3" id="KW-1185">Reference proteome</keyword>
<evidence type="ECO:0000256" key="1">
    <source>
        <dbReference type="SAM" id="SignalP"/>
    </source>
</evidence>
<comment type="caution">
    <text evidence="2">The sequence shown here is derived from an EMBL/GenBank/DDBJ whole genome shotgun (WGS) entry which is preliminary data.</text>
</comment>
<keyword evidence="1" id="KW-0732">Signal</keyword>
<name>A0ABR4ECU8_9PEZI</name>
<feature type="chain" id="PRO_5047250493" description="Protein CAP22" evidence="1">
    <location>
        <begin position="20"/>
        <end position="185"/>
    </location>
</feature>
<accession>A0ABR4ECU8</accession>
<sequence length="185" mass="18790">MHSRILLATLAAAIPAALAEELRAADVPSACTTICQPIVDLTNTCEIDPNEVDTDNDKRRKLRLRQTEDSDEAIEANCICTNKSFDVAGVMGLCASCISQNGNTSDDASKIMSQCSFTSTSYTPAATTAVAGVQVQATKPATTAGTSISTGGTSSSTNTAQNGGGRLAVSVVAAAGVGFAALLAL</sequence>
<evidence type="ECO:0000313" key="3">
    <source>
        <dbReference type="Proteomes" id="UP001600888"/>
    </source>
</evidence>
<dbReference type="Proteomes" id="UP001600888">
    <property type="component" value="Unassembled WGS sequence"/>
</dbReference>
<proteinExistence type="predicted"/>